<reference evidence="4" key="1">
    <citation type="submission" date="2016-11" db="EMBL/GenBank/DDBJ databases">
        <authorList>
            <person name="Varghese N."/>
            <person name="Submissions S."/>
        </authorList>
    </citation>
    <scope>NUCLEOTIDE SEQUENCE [LARGE SCALE GENOMIC DNA]</scope>
    <source>
        <strain evidence="4">DSM 24786</strain>
    </source>
</reference>
<name>A0A1K1MIW5_9FLAO</name>
<feature type="transmembrane region" description="Helical" evidence="1">
    <location>
        <begin position="48"/>
        <end position="71"/>
    </location>
</feature>
<dbReference type="Proteomes" id="UP000183257">
    <property type="component" value="Unassembled WGS sequence"/>
</dbReference>
<dbReference type="RefSeq" id="WP_072302315.1">
    <property type="nucleotide sequence ID" value="NZ_FPIY01000001.1"/>
</dbReference>
<feature type="transmembrane region" description="Helical" evidence="1">
    <location>
        <begin position="324"/>
        <end position="345"/>
    </location>
</feature>
<evidence type="ECO:0000313" key="3">
    <source>
        <dbReference type="EMBL" id="SFW23087.1"/>
    </source>
</evidence>
<feature type="transmembrane region" description="Helical" evidence="1">
    <location>
        <begin position="191"/>
        <end position="209"/>
    </location>
</feature>
<dbReference type="OrthoDB" id="1418407at2"/>
<protein>
    <recommendedName>
        <fullName evidence="2">Heparan-alpha-glucosaminide N-acetyltransferase catalytic domain-containing protein</fullName>
    </recommendedName>
</protein>
<accession>A0A1K1MIW5</accession>
<keyword evidence="1" id="KW-1133">Transmembrane helix</keyword>
<evidence type="ECO:0000259" key="2">
    <source>
        <dbReference type="Pfam" id="PF07786"/>
    </source>
</evidence>
<feature type="domain" description="Heparan-alpha-glucosaminide N-acetyltransferase catalytic" evidence="2">
    <location>
        <begin position="7"/>
        <end position="219"/>
    </location>
</feature>
<evidence type="ECO:0000313" key="4">
    <source>
        <dbReference type="Proteomes" id="UP000183257"/>
    </source>
</evidence>
<feature type="transmembrane region" description="Helical" evidence="1">
    <location>
        <begin position="91"/>
        <end position="110"/>
    </location>
</feature>
<dbReference type="Pfam" id="PF07786">
    <property type="entry name" value="HGSNAT_cat"/>
    <property type="match status" value="1"/>
</dbReference>
<dbReference type="AlphaFoldDB" id="A0A1K1MIW5"/>
<feature type="transmembrane region" description="Helical" evidence="1">
    <location>
        <begin position="7"/>
        <end position="28"/>
    </location>
</feature>
<keyword evidence="1" id="KW-0812">Transmembrane</keyword>
<keyword evidence="4" id="KW-1185">Reference proteome</keyword>
<evidence type="ECO:0000256" key="1">
    <source>
        <dbReference type="SAM" id="Phobius"/>
    </source>
</evidence>
<feature type="transmembrane region" description="Helical" evidence="1">
    <location>
        <begin position="294"/>
        <end position="318"/>
    </location>
</feature>
<gene>
    <name evidence="3" type="ORF">SAMN05660313_00651</name>
</gene>
<keyword evidence="1" id="KW-0472">Membrane</keyword>
<proteinExistence type="predicted"/>
<dbReference type="EMBL" id="FPIY01000001">
    <property type="protein sequence ID" value="SFW23087.1"/>
    <property type="molecule type" value="Genomic_DNA"/>
</dbReference>
<feature type="transmembrane region" description="Helical" evidence="1">
    <location>
        <begin position="221"/>
        <end position="241"/>
    </location>
</feature>
<dbReference type="InterPro" id="IPR012429">
    <property type="entry name" value="HGSNAT_cat"/>
</dbReference>
<feature type="transmembrane region" description="Helical" evidence="1">
    <location>
        <begin position="261"/>
        <end position="282"/>
    </location>
</feature>
<organism evidence="3 4">
    <name type="scientific">Cellulophaga fucicola</name>
    <dbReference type="NCBI Taxonomy" id="76595"/>
    <lineage>
        <taxon>Bacteria</taxon>
        <taxon>Pseudomonadati</taxon>
        <taxon>Bacteroidota</taxon>
        <taxon>Flavobacteriia</taxon>
        <taxon>Flavobacteriales</taxon>
        <taxon>Flavobacteriaceae</taxon>
        <taxon>Cellulophaga</taxon>
    </lineage>
</organism>
<dbReference type="STRING" id="76595.SAMN05660313_00651"/>
<feature type="transmembrane region" description="Helical" evidence="1">
    <location>
        <begin position="145"/>
        <end position="161"/>
    </location>
</feature>
<sequence>MKENKYRLYFIDAMRAWAILMMLQGHFIDGLLDFEYRDKTIPAYAIWSYFRGMTAPVFFTVSGFIFTYLLIRGDKKGFKNPRVKKGIKRGLQLLLIGYLLRMNLFSVLFGEIFDSFFYVDVLHCIGFSILGIIGLYILTSKTKPVVFSSILLAITIVLFIFEPTYEKLTHDYIPKALANYLTKANGSVFTIIPWFGYATFGAFMAMLFTKYKAYKKLYTSAILICSVVGLFLIFGSSPLFTLISDFTGSNFLEPVYTNNYLFIRLGDVLLIFSIFMILRSYITNKVVLKIGQNTLAIYVIHFIILYGSFTGLGFYHFFKYSLNPIQVIIGAILFMVASTYLALLYDKHELKIKSKIEKLKSATLKLFRLAKN</sequence>
<feature type="transmembrane region" description="Helical" evidence="1">
    <location>
        <begin position="116"/>
        <end position="138"/>
    </location>
</feature>